<dbReference type="AlphaFoldDB" id="A0AAI9K544"/>
<feature type="domain" description="Response regulatory" evidence="6">
    <location>
        <begin position="1"/>
        <end position="117"/>
    </location>
</feature>
<evidence type="ECO:0000256" key="5">
    <source>
        <dbReference type="PROSITE-ProRule" id="PRU00169"/>
    </source>
</evidence>
<evidence type="ECO:0000256" key="2">
    <source>
        <dbReference type="ARBA" id="ARBA00022553"/>
    </source>
</evidence>
<dbReference type="PANTHER" id="PTHR45339:SF1">
    <property type="entry name" value="HYBRID SIGNAL TRANSDUCTION HISTIDINE KINASE J"/>
    <property type="match status" value="1"/>
</dbReference>
<dbReference type="EMBL" id="BLYL01000007">
    <property type="protein sequence ID" value="GFO94341.1"/>
    <property type="molecule type" value="Genomic_DNA"/>
</dbReference>
<evidence type="ECO:0000313" key="8">
    <source>
        <dbReference type="Proteomes" id="UP000660047"/>
    </source>
</evidence>
<dbReference type="SMART" id="SM00448">
    <property type="entry name" value="REC"/>
    <property type="match status" value="1"/>
</dbReference>
<evidence type="ECO:0000259" key="6">
    <source>
        <dbReference type="PROSITE" id="PS50110"/>
    </source>
</evidence>
<gene>
    <name evidence="7" type="ORF">COEU31_13870</name>
</gene>
<dbReference type="RefSeq" id="WP_242859647.1">
    <property type="nucleotide sequence ID" value="NZ_BLYL01000007.1"/>
</dbReference>
<feature type="modified residue" description="4-aspartylphosphate" evidence="5">
    <location>
        <position position="49"/>
    </location>
</feature>
<dbReference type="PANTHER" id="PTHR45339">
    <property type="entry name" value="HYBRID SIGNAL TRANSDUCTION HISTIDINE KINASE J"/>
    <property type="match status" value="1"/>
</dbReference>
<evidence type="ECO:0000256" key="3">
    <source>
        <dbReference type="ARBA" id="ARBA00023012"/>
    </source>
</evidence>
<dbReference type="InterPro" id="IPR011006">
    <property type="entry name" value="CheY-like_superfamily"/>
</dbReference>
<evidence type="ECO:0000313" key="7">
    <source>
        <dbReference type="EMBL" id="GFO94341.1"/>
    </source>
</evidence>
<protein>
    <recommendedName>
        <fullName evidence="1">Stage 0 sporulation protein A homolog</fullName>
    </recommendedName>
</protein>
<dbReference type="GO" id="GO:0000160">
    <property type="term" value="P:phosphorelay signal transduction system"/>
    <property type="evidence" value="ECO:0007669"/>
    <property type="project" value="UniProtKB-KW"/>
</dbReference>
<name>A0AAI9K544_9FIRM</name>
<dbReference type="Proteomes" id="UP000660047">
    <property type="component" value="Unassembled WGS sequence"/>
</dbReference>
<dbReference type="PROSITE" id="PS50110">
    <property type="entry name" value="RESPONSE_REGULATORY"/>
    <property type="match status" value="1"/>
</dbReference>
<evidence type="ECO:0000256" key="4">
    <source>
        <dbReference type="ARBA" id="ARBA00024867"/>
    </source>
</evidence>
<dbReference type="Gene3D" id="3.40.50.2300">
    <property type="match status" value="1"/>
</dbReference>
<dbReference type="SUPFAM" id="SSF52172">
    <property type="entry name" value="CheY-like"/>
    <property type="match status" value="1"/>
</dbReference>
<comment type="caution">
    <text evidence="7">The sequence shown here is derived from an EMBL/GenBank/DDBJ whole genome shotgun (WGS) entry which is preliminary data.</text>
</comment>
<reference evidence="7" key="1">
    <citation type="submission" date="2020-06" db="EMBL/GenBank/DDBJ databases">
        <title>Characterization of fructooligosaccharide metabolism and fructooligosaccharide-degrading enzymes in human commensal butyrate producers.</title>
        <authorList>
            <person name="Tanno H."/>
            <person name="Fujii T."/>
            <person name="Hirano K."/>
            <person name="Maeno S."/>
            <person name="Tonozuka T."/>
            <person name="Sakamoto M."/>
            <person name="Ohkuma M."/>
            <person name="Tochio T."/>
            <person name="Endo A."/>
        </authorList>
    </citation>
    <scope>NUCLEOTIDE SEQUENCE</scope>
    <source>
        <strain evidence="7">JCM 31265</strain>
    </source>
</reference>
<proteinExistence type="predicted"/>
<accession>A0AAI9K544</accession>
<organism evidence="7 8">
    <name type="scientific">Coprococcus eutactus</name>
    <dbReference type="NCBI Taxonomy" id="33043"/>
    <lineage>
        <taxon>Bacteria</taxon>
        <taxon>Bacillati</taxon>
        <taxon>Bacillota</taxon>
        <taxon>Clostridia</taxon>
        <taxon>Lachnospirales</taxon>
        <taxon>Lachnospiraceae</taxon>
        <taxon>Coprococcus</taxon>
    </lineage>
</organism>
<keyword evidence="2 5" id="KW-0597">Phosphoprotein</keyword>
<dbReference type="InterPro" id="IPR001789">
    <property type="entry name" value="Sig_transdc_resp-reg_receiver"/>
</dbReference>
<comment type="function">
    <text evidence="4">May play the central regulatory role in sporulation. It may be an element of the effector pathway responsible for the activation of sporulation genes in response to nutritional stress. Spo0A may act in concert with spo0H (a sigma factor) to control the expression of some genes that are critical to the sporulation process.</text>
</comment>
<keyword evidence="3" id="KW-0902">Two-component regulatory system</keyword>
<dbReference type="Pfam" id="PF00072">
    <property type="entry name" value="Response_reg"/>
    <property type="match status" value="1"/>
</dbReference>
<evidence type="ECO:0000256" key="1">
    <source>
        <dbReference type="ARBA" id="ARBA00018672"/>
    </source>
</evidence>
<sequence length="118" mass="13090">MEDNDLNSEIASEIIGMTGASVEIVENGREAVERIENASENWYDIVFMDVQMPVINGYEATAAIRALPGRRGQIPIIAMTANAFAEDVQLAKNTGMDEHIAKPLDFEKLNTVMEKYLN</sequence>
<dbReference type="CDD" id="cd17546">
    <property type="entry name" value="REC_hyHK_CKI1_RcsC-like"/>
    <property type="match status" value="1"/>
</dbReference>